<dbReference type="GO" id="GO:0046983">
    <property type="term" value="F:protein dimerization activity"/>
    <property type="evidence" value="ECO:0007669"/>
    <property type="project" value="InterPro"/>
</dbReference>
<dbReference type="InterPro" id="IPR036890">
    <property type="entry name" value="HATPase_C_sf"/>
</dbReference>
<proteinExistence type="predicted"/>
<evidence type="ECO:0000256" key="2">
    <source>
        <dbReference type="ARBA" id="ARBA00012438"/>
    </source>
</evidence>
<name>A0A1R1SJU8_9ACTN</name>
<comment type="caution">
    <text evidence="14">The sequence shown here is derived from an EMBL/GenBank/DDBJ whole genome shotgun (WGS) entry which is preliminary data.</text>
</comment>
<evidence type="ECO:0000256" key="9">
    <source>
        <dbReference type="PROSITE-ProRule" id="PRU00169"/>
    </source>
</evidence>
<feature type="compositionally biased region" description="Low complexity" evidence="10">
    <location>
        <begin position="653"/>
        <end position="662"/>
    </location>
</feature>
<dbReference type="GO" id="GO:0000155">
    <property type="term" value="F:phosphorelay sensor kinase activity"/>
    <property type="evidence" value="ECO:0007669"/>
    <property type="project" value="InterPro"/>
</dbReference>
<evidence type="ECO:0000256" key="1">
    <source>
        <dbReference type="ARBA" id="ARBA00000085"/>
    </source>
</evidence>
<dbReference type="Pfam" id="PF07730">
    <property type="entry name" value="HisKA_3"/>
    <property type="match status" value="1"/>
</dbReference>
<evidence type="ECO:0000256" key="10">
    <source>
        <dbReference type="SAM" id="MobiDB-lite"/>
    </source>
</evidence>
<dbReference type="Gene3D" id="1.20.5.1930">
    <property type="match status" value="1"/>
</dbReference>
<dbReference type="PROSITE" id="PS50113">
    <property type="entry name" value="PAC"/>
    <property type="match status" value="1"/>
</dbReference>
<evidence type="ECO:0000256" key="3">
    <source>
        <dbReference type="ARBA" id="ARBA00022553"/>
    </source>
</evidence>
<feature type="domain" description="PAC" evidence="13">
    <location>
        <begin position="344"/>
        <end position="394"/>
    </location>
</feature>
<dbReference type="SMART" id="SM00448">
    <property type="entry name" value="REC"/>
    <property type="match status" value="1"/>
</dbReference>
<dbReference type="InterPro" id="IPR001789">
    <property type="entry name" value="Sig_transdc_resp-reg_receiver"/>
</dbReference>
<dbReference type="RefSeq" id="WP_245738014.1">
    <property type="nucleotide sequence ID" value="NZ_ASQP01000225.1"/>
</dbReference>
<dbReference type="InterPro" id="IPR000700">
    <property type="entry name" value="PAS-assoc_C"/>
</dbReference>
<evidence type="ECO:0000256" key="5">
    <source>
        <dbReference type="ARBA" id="ARBA00022741"/>
    </source>
</evidence>
<dbReference type="SUPFAM" id="SSF55785">
    <property type="entry name" value="PYP-like sensor domain (PAS domain)"/>
    <property type="match status" value="2"/>
</dbReference>
<dbReference type="Proteomes" id="UP000186168">
    <property type="component" value="Unassembled WGS sequence"/>
</dbReference>
<evidence type="ECO:0000313" key="14">
    <source>
        <dbReference type="EMBL" id="OMI38523.1"/>
    </source>
</evidence>
<dbReference type="GO" id="GO:0005524">
    <property type="term" value="F:ATP binding"/>
    <property type="evidence" value="ECO:0007669"/>
    <property type="project" value="UniProtKB-KW"/>
</dbReference>
<evidence type="ECO:0000256" key="8">
    <source>
        <dbReference type="ARBA" id="ARBA00023012"/>
    </source>
</evidence>
<keyword evidence="6 14" id="KW-0418">Kinase</keyword>
<keyword evidence="7" id="KW-0067">ATP-binding</keyword>
<feature type="compositionally biased region" description="Basic and acidic residues" evidence="10">
    <location>
        <begin position="686"/>
        <end position="721"/>
    </location>
</feature>
<keyword evidence="4" id="KW-0808">Transferase</keyword>
<dbReference type="InterPro" id="IPR011006">
    <property type="entry name" value="CheY-like_superfamily"/>
</dbReference>
<dbReference type="SUPFAM" id="SSF55874">
    <property type="entry name" value="ATPase domain of HSP90 chaperone/DNA topoisomerase II/histidine kinase"/>
    <property type="match status" value="1"/>
</dbReference>
<feature type="domain" description="Response regulatory" evidence="11">
    <location>
        <begin position="7"/>
        <end position="123"/>
    </location>
</feature>
<keyword evidence="3 9" id="KW-0597">Phosphoprotein</keyword>
<dbReference type="GO" id="GO:0016020">
    <property type="term" value="C:membrane"/>
    <property type="evidence" value="ECO:0007669"/>
    <property type="project" value="InterPro"/>
</dbReference>
<dbReference type="PANTHER" id="PTHR24421">
    <property type="entry name" value="NITRATE/NITRITE SENSOR PROTEIN NARX-RELATED"/>
    <property type="match status" value="1"/>
</dbReference>
<dbReference type="Gene3D" id="3.40.50.2300">
    <property type="match status" value="1"/>
</dbReference>
<keyword evidence="5" id="KW-0547">Nucleotide-binding</keyword>
<dbReference type="InterPro" id="IPR035965">
    <property type="entry name" value="PAS-like_dom_sf"/>
</dbReference>
<dbReference type="SMART" id="SM00387">
    <property type="entry name" value="HATPase_c"/>
    <property type="match status" value="1"/>
</dbReference>
<dbReference type="EMBL" id="ASQP01000225">
    <property type="protein sequence ID" value="OMI38523.1"/>
    <property type="molecule type" value="Genomic_DNA"/>
</dbReference>
<dbReference type="SMART" id="SM00091">
    <property type="entry name" value="PAS"/>
    <property type="match status" value="2"/>
</dbReference>
<feature type="modified residue" description="4-aspartylphosphate" evidence="9">
    <location>
        <position position="58"/>
    </location>
</feature>
<evidence type="ECO:0000313" key="15">
    <source>
        <dbReference type="Proteomes" id="UP000186168"/>
    </source>
</evidence>
<dbReference type="Gene3D" id="3.30.565.10">
    <property type="entry name" value="Histidine kinase-like ATPase, C-terminal domain"/>
    <property type="match status" value="1"/>
</dbReference>
<feature type="compositionally biased region" description="Basic and acidic residues" evidence="10">
    <location>
        <begin position="663"/>
        <end position="675"/>
    </location>
</feature>
<accession>A0A1R1SJU8</accession>
<dbReference type="PROSITE" id="PS50110">
    <property type="entry name" value="RESPONSE_REGULATORY"/>
    <property type="match status" value="1"/>
</dbReference>
<dbReference type="PANTHER" id="PTHR24421:SF10">
    <property type="entry name" value="NITRATE_NITRITE SENSOR PROTEIN NARQ"/>
    <property type="match status" value="1"/>
</dbReference>
<organism evidence="14 15">
    <name type="scientific">Streptomyces sparsogenes DSM 40356</name>
    <dbReference type="NCBI Taxonomy" id="1331668"/>
    <lineage>
        <taxon>Bacteria</taxon>
        <taxon>Bacillati</taxon>
        <taxon>Actinomycetota</taxon>
        <taxon>Actinomycetes</taxon>
        <taxon>Kitasatosporales</taxon>
        <taxon>Streptomycetaceae</taxon>
        <taxon>Streptomyces</taxon>
    </lineage>
</organism>
<feature type="domain" description="PAS" evidence="12">
    <location>
        <begin position="271"/>
        <end position="324"/>
    </location>
</feature>
<evidence type="ECO:0000259" key="13">
    <source>
        <dbReference type="PROSITE" id="PS50113"/>
    </source>
</evidence>
<evidence type="ECO:0000256" key="6">
    <source>
        <dbReference type="ARBA" id="ARBA00022777"/>
    </source>
</evidence>
<gene>
    <name evidence="14" type="ORF">SPAR_15660</name>
</gene>
<dbReference type="Pfam" id="PF00072">
    <property type="entry name" value="Response_reg"/>
    <property type="match status" value="1"/>
</dbReference>
<dbReference type="SUPFAM" id="SSF52172">
    <property type="entry name" value="CheY-like"/>
    <property type="match status" value="1"/>
</dbReference>
<evidence type="ECO:0000259" key="12">
    <source>
        <dbReference type="PROSITE" id="PS50112"/>
    </source>
</evidence>
<comment type="catalytic activity">
    <reaction evidence="1">
        <text>ATP + protein L-histidine = ADP + protein N-phospho-L-histidine.</text>
        <dbReference type="EC" id="2.7.13.3"/>
    </reaction>
</comment>
<reference evidence="14 15" key="1">
    <citation type="submission" date="2013-05" db="EMBL/GenBank/DDBJ databases">
        <title>Genome sequence of Streptomyces sparsogenes DSM 40356.</title>
        <authorList>
            <person name="Coyne S."/>
            <person name="Seebeck F.P."/>
        </authorList>
    </citation>
    <scope>NUCLEOTIDE SEQUENCE [LARGE SCALE GENOMIC DNA]</scope>
    <source>
        <strain evidence="14 15">DSM 40356</strain>
    </source>
</reference>
<dbReference type="NCBIfam" id="TIGR00229">
    <property type="entry name" value="sensory_box"/>
    <property type="match status" value="2"/>
</dbReference>
<feature type="compositionally biased region" description="Acidic residues" evidence="10">
    <location>
        <begin position="676"/>
        <end position="685"/>
    </location>
</feature>
<evidence type="ECO:0000256" key="7">
    <source>
        <dbReference type="ARBA" id="ARBA00022840"/>
    </source>
</evidence>
<dbReference type="InterPro" id="IPR011712">
    <property type="entry name" value="Sig_transdc_His_kin_sub3_dim/P"/>
</dbReference>
<dbReference type="CDD" id="cd16917">
    <property type="entry name" value="HATPase_UhpB-NarQ-NarX-like"/>
    <property type="match status" value="1"/>
</dbReference>
<dbReference type="CDD" id="cd17535">
    <property type="entry name" value="REC_NarL-like"/>
    <property type="match status" value="1"/>
</dbReference>
<dbReference type="GeneID" id="96743451"/>
<feature type="region of interest" description="Disordered" evidence="10">
    <location>
        <begin position="621"/>
        <end position="754"/>
    </location>
</feature>
<dbReference type="Pfam" id="PF13426">
    <property type="entry name" value="PAS_9"/>
    <property type="match status" value="2"/>
</dbReference>
<dbReference type="EC" id="2.7.13.3" evidence="2"/>
<feature type="domain" description="PAS" evidence="12">
    <location>
        <begin position="159"/>
        <end position="229"/>
    </location>
</feature>
<dbReference type="Pfam" id="PF02518">
    <property type="entry name" value="HATPase_c"/>
    <property type="match status" value="1"/>
</dbReference>
<dbReference type="InterPro" id="IPR003594">
    <property type="entry name" value="HATPase_dom"/>
</dbReference>
<dbReference type="InterPro" id="IPR050482">
    <property type="entry name" value="Sensor_HK_TwoCompSys"/>
</dbReference>
<dbReference type="AlphaFoldDB" id="A0A1R1SJU8"/>
<dbReference type="InterPro" id="IPR058245">
    <property type="entry name" value="NreC/VraR/RcsB-like_REC"/>
</dbReference>
<dbReference type="CDD" id="cd00130">
    <property type="entry name" value="PAS"/>
    <property type="match status" value="2"/>
</dbReference>
<dbReference type="Gene3D" id="3.30.450.20">
    <property type="entry name" value="PAS domain"/>
    <property type="match status" value="2"/>
</dbReference>
<evidence type="ECO:0000259" key="11">
    <source>
        <dbReference type="PROSITE" id="PS50110"/>
    </source>
</evidence>
<dbReference type="InterPro" id="IPR000014">
    <property type="entry name" value="PAS"/>
</dbReference>
<dbReference type="STRING" id="67365.GCA_001704635_05880"/>
<sequence>MRDDRIRVVVADDDPVVREALADLIDSHPDLALVGLAVNHEQAVRAAAEHRPRVVVMDVHMPKGDAPSSVRAIRERVPGARVVALSAHGDRETVLNMLTAGATGYLVKGTPAEEITEAITRAARDQFSMAGELVADCTEPLRRADRASWRFEELVGGRLEESYLELLGHAPCGVLIVGARGRIESANAHARHMFGYSSAELRDKRLRDLVPDRYRTATEQLVGRLFTAPSAMTGRRRDGTEFPAQFSGGHLQGRRPRCVVFVADLSRLRAAESRFRQLIESSPDAMVIVDSAGRIQTANRRTEALFGYDRDQLIGRAVEALLPDQPLTISLRDWADSPEELMGHSMELVGRRSDAKQFPADVSISPLRTEDGLLTVLTIRDITEVQRAQFVLERSLELLEVTDRDRQALLSHLVHAQEAERGRIAADIHDDTIQVITAASLRLQQLRRRLRDPEEQRVMEKLDETLKLSLSRLRQLIFDLRPSSLEHGCLAAALRGLLEQIRTETGVEYRLEDRIAAKPPPETMALIYRTAQEALMNVRKHARAKTVHVQLLGLDDGCLVRIVDDGQGYNPLEVESRPGHLGLSLIQERAQIAGGWCRIESAPGAGTTVEFWVPLGDTPGHRPLPFGPADASDYPGGGLGSPGSLEPPPGSLEPPASLGSLEGLDRPDRPDRPDADGLDVEDPGLEDPRPDDPRLEDPRREDRRPEDPRLNGRDLHGRDLNDPDLAGPDLDGPDLDHPELGRPELHRPEGDTQP</sequence>
<feature type="compositionally biased region" description="Basic and acidic residues" evidence="10">
    <location>
        <begin position="734"/>
        <end position="754"/>
    </location>
</feature>
<protein>
    <recommendedName>
        <fullName evidence="2">histidine kinase</fullName>
        <ecNumber evidence="2">2.7.13.3</ecNumber>
    </recommendedName>
</protein>
<dbReference type="PROSITE" id="PS50112">
    <property type="entry name" value="PAS"/>
    <property type="match status" value="2"/>
</dbReference>
<evidence type="ECO:0000256" key="4">
    <source>
        <dbReference type="ARBA" id="ARBA00022679"/>
    </source>
</evidence>
<keyword evidence="15" id="KW-1185">Reference proteome</keyword>
<keyword evidence="8" id="KW-0902">Two-component regulatory system</keyword>